<evidence type="ECO:0000256" key="12">
    <source>
        <dbReference type="PIRSR" id="PIRSR006816-2"/>
    </source>
</evidence>
<dbReference type="GO" id="GO:0016491">
    <property type="term" value="F:oxidoreductase activity"/>
    <property type="evidence" value="ECO:0007669"/>
    <property type="project" value="InterPro"/>
</dbReference>
<sequence>MVRNCREVKVRESRHLGAWDQPGDFVELTLENPGWEDYRPGQFAMLRPKSWGLDLTWGRPLSISRADADSVTFFFQVVGKGTHRMASLAAGDEVVVWGPLGNWFSAPVDGPVTLLAGGMGIAPFRGYAERYPNPDNLRLVFAHRADLSSYPYQLIADRIAAQAIQERSREDLPMIIERIESEVKAAKGGLVLACGPTPFLKTIQHAAKDHGVRAELSLESSMACGVGACLGCVCKDGRDRHVQVCARGPVFPSDDVRL</sequence>
<dbReference type="AlphaFoldDB" id="A0A238XNP7"/>
<dbReference type="InterPro" id="IPR012165">
    <property type="entry name" value="Cyt_c3_hydrogenase_gsu"/>
</dbReference>
<keyword evidence="5 12" id="KW-0479">Metal-binding</keyword>
<dbReference type="RefSeq" id="WP_235641451.1">
    <property type="nucleotide sequence ID" value="NZ_FZOC01000001.1"/>
</dbReference>
<dbReference type="Gene3D" id="2.40.30.10">
    <property type="entry name" value="Translation factors"/>
    <property type="match status" value="1"/>
</dbReference>
<keyword evidence="2" id="KW-0813">Transport</keyword>
<evidence type="ECO:0000313" key="15">
    <source>
        <dbReference type="Proteomes" id="UP000198324"/>
    </source>
</evidence>
<evidence type="ECO:0000256" key="9">
    <source>
        <dbReference type="ARBA" id="ARBA00023014"/>
    </source>
</evidence>
<dbReference type="Gene3D" id="3.40.50.80">
    <property type="entry name" value="Nucleotide-binding domain of ferredoxin-NADP reductase (FNR) module"/>
    <property type="match status" value="1"/>
</dbReference>
<accession>A0A238XNP7</accession>
<evidence type="ECO:0000256" key="5">
    <source>
        <dbReference type="ARBA" id="ARBA00022723"/>
    </source>
</evidence>
<dbReference type="Pfam" id="PF10418">
    <property type="entry name" value="DHODB_Fe-S_bind"/>
    <property type="match status" value="1"/>
</dbReference>
<evidence type="ECO:0000256" key="7">
    <source>
        <dbReference type="ARBA" id="ARBA00022982"/>
    </source>
</evidence>
<dbReference type="GO" id="GO:0006221">
    <property type="term" value="P:pyrimidine nucleotide biosynthetic process"/>
    <property type="evidence" value="ECO:0007669"/>
    <property type="project" value="InterPro"/>
</dbReference>
<dbReference type="InterPro" id="IPR017938">
    <property type="entry name" value="Riboflavin_synthase-like_b-brl"/>
</dbReference>
<keyword evidence="8 12" id="KW-0408">Iron</keyword>
<dbReference type="SUPFAM" id="SSF63380">
    <property type="entry name" value="Riboflavin synthase domain-like"/>
    <property type="match status" value="1"/>
</dbReference>
<dbReference type="PANTHER" id="PTHR43513:SF3">
    <property type="entry name" value="DIHYDROOROTATE DEHYDROGENASE B (NAD(+)), ELECTRON TRANSFER SUBUNIT-RELATED"/>
    <property type="match status" value="1"/>
</dbReference>
<feature type="binding site" evidence="12">
    <location>
        <position position="229"/>
    </location>
    <ligand>
        <name>[2Fe-2S] cluster</name>
        <dbReference type="ChEBI" id="CHEBI:190135"/>
    </ligand>
</feature>
<feature type="binding site" evidence="11">
    <location>
        <begin position="81"/>
        <end position="82"/>
    </location>
    <ligand>
        <name>FAD</name>
        <dbReference type="ChEBI" id="CHEBI:57692"/>
    </ligand>
</feature>
<keyword evidence="9 12" id="KW-0411">Iron-sulfur</keyword>
<proteinExistence type="inferred from homology"/>
<name>A0A238XNP7_9BACT</name>
<dbReference type="GO" id="GO:0046872">
    <property type="term" value="F:metal ion binding"/>
    <property type="evidence" value="ECO:0007669"/>
    <property type="project" value="UniProtKB-KW"/>
</dbReference>
<dbReference type="Gene3D" id="2.10.240.10">
    <property type="entry name" value="Dihydroorotate dehydrogenase, electron transfer subunit"/>
    <property type="match status" value="1"/>
</dbReference>
<dbReference type="InterPro" id="IPR039261">
    <property type="entry name" value="FNR_nucleotide-bd"/>
</dbReference>
<comment type="cofactor">
    <cofactor evidence="10">
        <name>[2Fe-2S] cluster</name>
        <dbReference type="ChEBI" id="CHEBI:190135"/>
    </cofactor>
</comment>
<reference evidence="14 15" key="1">
    <citation type="submission" date="2017-06" db="EMBL/GenBank/DDBJ databases">
        <authorList>
            <person name="Kim H.J."/>
            <person name="Triplett B.A."/>
        </authorList>
    </citation>
    <scope>NUCLEOTIDE SEQUENCE [LARGE SCALE GENOMIC DNA]</scope>
    <source>
        <strain evidence="14 15">DSM 13116</strain>
    </source>
</reference>
<keyword evidence="15" id="KW-1185">Reference proteome</keyword>
<comment type="similarity">
    <text evidence="1">Belongs to the PyrK family.</text>
</comment>
<dbReference type="GO" id="GO:0050660">
    <property type="term" value="F:flavin adenine dinucleotide binding"/>
    <property type="evidence" value="ECO:0007669"/>
    <property type="project" value="InterPro"/>
</dbReference>
<evidence type="ECO:0000256" key="8">
    <source>
        <dbReference type="ARBA" id="ARBA00023004"/>
    </source>
</evidence>
<evidence type="ECO:0000256" key="10">
    <source>
        <dbReference type="ARBA" id="ARBA00034078"/>
    </source>
</evidence>
<dbReference type="InterPro" id="IPR019480">
    <property type="entry name" value="Dihydroorotate_DH_Fe-S-bd"/>
</dbReference>
<dbReference type="Proteomes" id="UP000198324">
    <property type="component" value="Unassembled WGS sequence"/>
</dbReference>
<dbReference type="InterPro" id="IPR037117">
    <property type="entry name" value="Dihydroorotate_DH_ele_sf"/>
</dbReference>
<feature type="domain" description="FAD-binding FR-type" evidence="13">
    <location>
        <begin position="3"/>
        <end position="106"/>
    </location>
</feature>
<dbReference type="InterPro" id="IPR017927">
    <property type="entry name" value="FAD-bd_FR_type"/>
</dbReference>
<evidence type="ECO:0000256" key="11">
    <source>
        <dbReference type="PIRSR" id="PIRSR006816-1"/>
    </source>
</evidence>
<gene>
    <name evidence="14" type="ORF">SAMN04488503_0278</name>
</gene>
<feature type="binding site" evidence="12">
    <location>
        <position position="224"/>
    </location>
    <ligand>
        <name>[2Fe-2S] cluster</name>
        <dbReference type="ChEBI" id="CHEBI:190135"/>
    </ligand>
</feature>
<evidence type="ECO:0000256" key="4">
    <source>
        <dbReference type="ARBA" id="ARBA00022714"/>
    </source>
</evidence>
<evidence type="ECO:0000313" key="14">
    <source>
        <dbReference type="EMBL" id="SNR60208.1"/>
    </source>
</evidence>
<dbReference type="InterPro" id="IPR050353">
    <property type="entry name" value="PyrK_electron_transfer"/>
</dbReference>
<dbReference type="SUPFAM" id="SSF52343">
    <property type="entry name" value="Ferredoxin reductase-like, C-terminal NADP-linked domain"/>
    <property type="match status" value="1"/>
</dbReference>
<feature type="binding site" evidence="12">
    <location>
        <position position="232"/>
    </location>
    <ligand>
        <name>[2Fe-2S] cluster</name>
        <dbReference type="ChEBI" id="CHEBI:190135"/>
    </ligand>
</feature>
<comment type="cofactor">
    <cofactor evidence="12">
        <name>[2Fe-2S] cluster</name>
        <dbReference type="ChEBI" id="CHEBI:190135"/>
    </cofactor>
    <text evidence="12">Binds 1 [2Fe-2S] cluster per subunit.</text>
</comment>
<protein>
    <submittedName>
        <fullName evidence="14">Dihydroorotate oxidase B, electron transfer subunit</fullName>
    </submittedName>
</protein>
<evidence type="ECO:0000256" key="2">
    <source>
        <dbReference type="ARBA" id="ARBA00022448"/>
    </source>
</evidence>
<dbReference type="EMBL" id="FZOC01000001">
    <property type="protein sequence ID" value="SNR60208.1"/>
    <property type="molecule type" value="Genomic_DNA"/>
</dbReference>
<evidence type="ECO:0000256" key="1">
    <source>
        <dbReference type="ARBA" id="ARBA00006422"/>
    </source>
</evidence>
<keyword evidence="7" id="KW-0249">Electron transport</keyword>
<dbReference type="PANTHER" id="PTHR43513">
    <property type="entry name" value="DIHYDROOROTATE DEHYDROGENASE B (NAD(+)), ELECTRON TRANSFER SUBUNIT"/>
    <property type="match status" value="1"/>
</dbReference>
<evidence type="ECO:0000256" key="6">
    <source>
        <dbReference type="ARBA" id="ARBA00022827"/>
    </source>
</evidence>
<keyword evidence="6 11" id="KW-0274">FAD</keyword>
<dbReference type="PROSITE" id="PS51384">
    <property type="entry name" value="FAD_FR"/>
    <property type="match status" value="1"/>
</dbReference>
<evidence type="ECO:0000259" key="13">
    <source>
        <dbReference type="PROSITE" id="PS51384"/>
    </source>
</evidence>
<dbReference type="GO" id="GO:0051537">
    <property type="term" value="F:2 iron, 2 sulfur cluster binding"/>
    <property type="evidence" value="ECO:0007669"/>
    <property type="project" value="UniProtKB-KW"/>
</dbReference>
<evidence type="ECO:0000256" key="3">
    <source>
        <dbReference type="ARBA" id="ARBA00022630"/>
    </source>
</evidence>
<organism evidence="14 15">
    <name type="scientific">Humidesulfovibrio mexicanus</name>
    <dbReference type="NCBI Taxonomy" id="147047"/>
    <lineage>
        <taxon>Bacteria</taxon>
        <taxon>Pseudomonadati</taxon>
        <taxon>Thermodesulfobacteriota</taxon>
        <taxon>Desulfovibrionia</taxon>
        <taxon>Desulfovibrionales</taxon>
        <taxon>Desulfovibrionaceae</taxon>
        <taxon>Humidesulfovibrio</taxon>
    </lineage>
</organism>
<keyword evidence="3 11" id="KW-0285">Flavoprotein</keyword>
<feature type="binding site" evidence="12">
    <location>
        <position position="245"/>
    </location>
    <ligand>
        <name>[2Fe-2S] cluster</name>
        <dbReference type="ChEBI" id="CHEBI:190135"/>
    </ligand>
</feature>
<keyword evidence="4 12" id="KW-0001">2Fe-2S</keyword>
<dbReference type="PIRSF" id="PIRSF006816">
    <property type="entry name" value="Cyc3_hyd_g"/>
    <property type="match status" value="1"/>
</dbReference>
<comment type="cofactor">
    <cofactor evidence="11">
        <name>FAD</name>
        <dbReference type="ChEBI" id="CHEBI:57692"/>
    </cofactor>
    <text evidence="11">Binds 1 FAD per subunit.</text>
</comment>
<feature type="binding site" evidence="11">
    <location>
        <begin position="59"/>
        <end position="62"/>
    </location>
    <ligand>
        <name>FAD</name>
        <dbReference type="ChEBI" id="CHEBI:57692"/>
    </ligand>
</feature>